<dbReference type="RefSeq" id="WP_145226897.1">
    <property type="nucleotide sequence ID" value="NZ_CP036343.1"/>
</dbReference>
<dbReference type="InterPro" id="IPR001940">
    <property type="entry name" value="Peptidase_S1C"/>
</dbReference>
<feature type="chain" id="PRO_5021782145" evidence="4">
    <location>
        <begin position="30"/>
        <end position="348"/>
    </location>
</feature>
<dbReference type="SUPFAM" id="SSF50494">
    <property type="entry name" value="Trypsin-like serine proteases"/>
    <property type="match status" value="1"/>
</dbReference>
<keyword evidence="7" id="KW-1185">Reference proteome</keyword>
<name>A0A517VCJ8_9PLAN</name>
<dbReference type="AlphaFoldDB" id="A0A517VCJ8"/>
<dbReference type="Proteomes" id="UP000316855">
    <property type="component" value="Chromosome"/>
</dbReference>
<dbReference type="PRINTS" id="PR00834">
    <property type="entry name" value="PROTEASES2C"/>
</dbReference>
<dbReference type="InterPro" id="IPR043504">
    <property type="entry name" value="Peptidase_S1_PA_chymotrypsin"/>
</dbReference>
<evidence type="ECO:0000313" key="7">
    <source>
        <dbReference type="Proteomes" id="UP000316855"/>
    </source>
</evidence>
<comment type="similarity">
    <text evidence="1">Belongs to the peptidase S1C family.</text>
</comment>
<dbReference type="OrthoDB" id="264239at2"/>
<evidence type="ECO:0000259" key="5">
    <source>
        <dbReference type="SMART" id="SM00228"/>
    </source>
</evidence>
<evidence type="ECO:0000256" key="2">
    <source>
        <dbReference type="ARBA" id="ARBA00022670"/>
    </source>
</evidence>
<dbReference type="KEGG" id="gax:Pan161_23800"/>
<gene>
    <name evidence="6" type="primary">htrA_4</name>
    <name evidence="6" type="ORF">Pan161_23800</name>
</gene>
<feature type="domain" description="PDZ" evidence="5">
    <location>
        <begin position="261"/>
        <end position="334"/>
    </location>
</feature>
<dbReference type="Pfam" id="PF13365">
    <property type="entry name" value="Trypsin_2"/>
    <property type="match status" value="1"/>
</dbReference>
<keyword evidence="2 6" id="KW-0645">Protease</keyword>
<accession>A0A517VCJ8</accession>
<dbReference type="InterPro" id="IPR001478">
    <property type="entry name" value="PDZ"/>
</dbReference>
<evidence type="ECO:0000256" key="3">
    <source>
        <dbReference type="ARBA" id="ARBA00022801"/>
    </source>
</evidence>
<dbReference type="Gene3D" id="2.40.10.10">
    <property type="entry name" value="Trypsin-like serine proteases"/>
    <property type="match status" value="2"/>
</dbReference>
<dbReference type="InterPro" id="IPR009003">
    <property type="entry name" value="Peptidase_S1_PA"/>
</dbReference>
<evidence type="ECO:0000313" key="6">
    <source>
        <dbReference type="EMBL" id="QDT90727.1"/>
    </source>
</evidence>
<protein>
    <submittedName>
        <fullName evidence="6">Serine protease HtrA</fullName>
    </submittedName>
</protein>
<dbReference type="EMBL" id="CP036343">
    <property type="protein sequence ID" value="QDT90727.1"/>
    <property type="molecule type" value="Genomic_DNA"/>
</dbReference>
<dbReference type="GO" id="GO:0004252">
    <property type="term" value="F:serine-type endopeptidase activity"/>
    <property type="evidence" value="ECO:0007669"/>
    <property type="project" value="InterPro"/>
</dbReference>
<dbReference type="SUPFAM" id="SSF50156">
    <property type="entry name" value="PDZ domain-like"/>
    <property type="match status" value="1"/>
</dbReference>
<feature type="signal peptide" evidence="4">
    <location>
        <begin position="1"/>
        <end position="29"/>
    </location>
</feature>
<proteinExistence type="inferred from homology"/>
<evidence type="ECO:0000256" key="4">
    <source>
        <dbReference type="SAM" id="SignalP"/>
    </source>
</evidence>
<keyword evidence="3" id="KW-0378">Hydrolase</keyword>
<dbReference type="GO" id="GO:0006508">
    <property type="term" value="P:proteolysis"/>
    <property type="evidence" value="ECO:0007669"/>
    <property type="project" value="UniProtKB-KW"/>
</dbReference>
<keyword evidence="4" id="KW-0732">Signal</keyword>
<evidence type="ECO:0000256" key="1">
    <source>
        <dbReference type="ARBA" id="ARBA00010541"/>
    </source>
</evidence>
<reference evidence="6 7" key="1">
    <citation type="submission" date="2019-02" db="EMBL/GenBank/DDBJ databases">
        <title>Deep-cultivation of Planctomycetes and their phenomic and genomic characterization uncovers novel biology.</title>
        <authorList>
            <person name="Wiegand S."/>
            <person name="Jogler M."/>
            <person name="Boedeker C."/>
            <person name="Pinto D."/>
            <person name="Vollmers J."/>
            <person name="Rivas-Marin E."/>
            <person name="Kohn T."/>
            <person name="Peeters S.H."/>
            <person name="Heuer A."/>
            <person name="Rast P."/>
            <person name="Oberbeckmann S."/>
            <person name="Bunk B."/>
            <person name="Jeske O."/>
            <person name="Meyerdierks A."/>
            <person name="Storesund J.E."/>
            <person name="Kallscheuer N."/>
            <person name="Luecker S."/>
            <person name="Lage O.M."/>
            <person name="Pohl T."/>
            <person name="Merkel B.J."/>
            <person name="Hornburger P."/>
            <person name="Mueller R.-W."/>
            <person name="Bruemmer F."/>
            <person name="Labrenz M."/>
            <person name="Spormann A.M."/>
            <person name="Op den Camp H."/>
            <person name="Overmann J."/>
            <person name="Amann R."/>
            <person name="Jetten M.S.M."/>
            <person name="Mascher T."/>
            <person name="Medema M.H."/>
            <person name="Devos D.P."/>
            <person name="Kaster A.-K."/>
            <person name="Ovreas L."/>
            <person name="Rohde M."/>
            <person name="Galperin M.Y."/>
            <person name="Jogler C."/>
        </authorList>
    </citation>
    <scope>NUCLEOTIDE SEQUENCE [LARGE SCALE GENOMIC DNA]</scope>
    <source>
        <strain evidence="6 7">Pan161</strain>
    </source>
</reference>
<dbReference type="SMART" id="SM00228">
    <property type="entry name" value="PDZ"/>
    <property type="match status" value="1"/>
</dbReference>
<dbReference type="PANTHER" id="PTHR22939">
    <property type="entry name" value="SERINE PROTEASE FAMILY S1C HTRA-RELATED"/>
    <property type="match status" value="1"/>
</dbReference>
<dbReference type="Gene3D" id="2.30.42.10">
    <property type="match status" value="1"/>
</dbReference>
<dbReference type="InterPro" id="IPR036034">
    <property type="entry name" value="PDZ_sf"/>
</dbReference>
<organism evidence="6 7">
    <name type="scientific">Gimesia algae</name>
    <dbReference type="NCBI Taxonomy" id="2527971"/>
    <lineage>
        <taxon>Bacteria</taxon>
        <taxon>Pseudomonadati</taxon>
        <taxon>Planctomycetota</taxon>
        <taxon>Planctomycetia</taxon>
        <taxon>Planctomycetales</taxon>
        <taxon>Planctomycetaceae</taxon>
        <taxon>Gimesia</taxon>
    </lineage>
</organism>
<dbReference type="PANTHER" id="PTHR22939:SF129">
    <property type="entry name" value="SERINE PROTEASE HTRA2, MITOCHONDRIAL"/>
    <property type="match status" value="1"/>
</dbReference>
<sequence precursor="true">MIQTKAIKPVLFCLCLVVLLLPASRTASASSQSTIQYALPRMVKIFGAGGVKNLYGYSTGFLVSPEGHIATIWSPVLDTDRLSVVLHDGRKFEAEVLGAEPHLDLAILKLKSERELDLPSFDYKEKVTAGPGTRILGFSNMFKVATGDEPVSVLHGVIEARTELPRRRGAFELSYSGDVYVVDAITNNPGAAGGALVTYDGKLLGMIGKQVRNAKTNTWVNYSLPIDVLSKSIEQIITGKFDSSEDQKKPEMDAPQRYRPVDFGLVMVPDVLYRTPAYIDRVLPGSLVAEAGLQPDDLVVFVNDDLVKSCKTLNTELGQLEPGDLLRLVVRRNNQLISIEFQVPPEKK</sequence>